<sequence>MADTGALPQNSDEGTGEEIQTPAATTAATGGQNIIGPEIEVDPAVLENTDEEAYGSASSGYGSSTQSLTQSIQEYVFENGRRYHAYYGKDKNLLPTDETEQNRMDMHHEIMLLLLDNELHRAPLDTPHRILDVGTGTGIWAIDMADKYPMAEVTGMDLSPIQPLWVPPNCKFEVDDAEKEWTYHHNFFDFIHVRNVAQGITNWSKMMDEIYRFVLSPPDPFAVPY</sequence>
<dbReference type="EMBL" id="HF935402">
    <property type="protein sequence ID" value="CCX08238.1"/>
    <property type="molecule type" value="Genomic_DNA"/>
</dbReference>
<keyword evidence="1" id="KW-0489">Methyltransferase</keyword>
<dbReference type="Gene3D" id="3.40.50.150">
    <property type="entry name" value="Vaccinia Virus protein VP39"/>
    <property type="match status" value="1"/>
</dbReference>
<protein>
    <submittedName>
        <fullName evidence="1">Similar to Release factor glutamine methyltransferase acc. no. Q1II29</fullName>
    </submittedName>
</protein>
<accession>U4L0H1</accession>
<reference evidence="1 2" key="1">
    <citation type="journal article" date="2013" name="PLoS Genet.">
        <title>The genome and development-dependent transcriptomes of Pyronema confluens: a window into fungal evolution.</title>
        <authorList>
            <person name="Traeger S."/>
            <person name="Altegoer F."/>
            <person name="Freitag M."/>
            <person name="Gabaldon T."/>
            <person name="Kempken F."/>
            <person name="Kumar A."/>
            <person name="Marcet-Houben M."/>
            <person name="Poggeler S."/>
            <person name="Stajich J.E."/>
            <person name="Nowrousian M."/>
        </authorList>
    </citation>
    <scope>NUCLEOTIDE SEQUENCE [LARGE SCALE GENOMIC DNA]</scope>
    <source>
        <strain evidence="2">CBS 100304</strain>
        <tissue evidence="1">Vegetative mycelium</tissue>
    </source>
</reference>
<dbReference type="SUPFAM" id="SSF53335">
    <property type="entry name" value="S-adenosyl-L-methionine-dependent methyltransferases"/>
    <property type="match status" value="1"/>
</dbReference>
<keyword evidence="1" id="KW-0808">Transferase</keyword>
<dbReference type="AlphaFoldDB" id="U4L0H1"/>
<dbReference type="OMA" id="ETEQNRM"/>
<dbReference type="OrthoDB" id="184880at2759"/>
<evidence type="ECO:0000313" key="2">
    <source>
        <dbReference type="Proteomes" id="UP000018144"/>
    </source>
</evidence>
<organism evidence="1 2">
    <name type="scientific">Pyronema omphalodes (strain CBS 100304)</name>
    <name type="common">Pyronema confluens</name>
    <dbReference type="NCBI Taxonomy" id="1076935"/>
    <lineage>
        <taxon>Eukaryota</taxon>
        <taxon>Fungi</taxon>
        <taxon>Dikarya</taxon>
        <taxon>Ascomycota</taxon>
        <taxon>Pezizomycotina</taxon>
        <taxon>Pezizomycetes</taxon>
        <taxon>Pezizales</taxon>
        <taxon>Pyronemataceae</taxon>
        <taxon>Pyronema</taxon>
    </lineage>
</organism>
<dbReference type="CDD" id="cd02440">
    <property type="entry name" value="AdoMet_MTases"/>
    <property type="match status" value="1"/>
</dbReference>
<dbReference type="PANTHER" id="PTHR43591">
    <property type="entry name" value="METHYLTRANSFERASE"/>
    <property type="match status" value="1"/>
</dbReference>
<dbReference type="STRING" id="1076935.U4L0H1"/>
<name>U4L0H1_PYROM</name>
<dbReference type="Proteomes" id="UP000018144">
    <property type="component" value="Unassembled WGS sequence"/>
</dbReference>
<dbReference type="GO" id="GO:0032259">
    <property type="term" value="P:methylation"/>
    <property type="evidence" value="ECO:0007669"/>
    <property type="project" value="UniProtKB-KW"/>
</dbReference>
<evidence type="ECO:0000313" key="1">
    <source>
        <dbReference type="EMBL" id="CCX08238.1"/>
    </source>
</evidence>
<dbReference type="InterPro" id="IPR029063">
    <property type="entry name" value="SAM-dependent_MTases_sf"/>
</dbReference>
<proteinExistence type="predicted"/>
<dbReference type="GO" id="GO:0008168">
    <property type="term" value="F:methyltransferase activity"/>
    <property type="evidence" value="ECO:0007669"/>
    <property type="project" value="UniProtKB-KW"/>
</dbReference>
<dbReference type="Pfam" id="PF13489">
    <property type="entry name" value="Methyltransf_23"/>
    <property type="match status" value="1"/>
</dbReference>
<dbReference type="PANTHER" id="PTHR43591:SF10">
    <property type="entry name" value="ABC TRANSMEMBRANE TYPE-1 DOMAIN-CONTAINING PROTEIN-RELATED"/>
    <property type="match status" value="1"/>
</dbReference>
<gene>
    <name evidence="1" type="ORF">PCON_07831</name>
</gene>
<keyword evidence="2" id="KW-1185">Reference proteome</keyword>